<comment type="similarity">
    <text evidence="1 2">Belongs to the cytochrome P450 family.</text>
</comment>
<gene>
    <name evidence="3" type="ORF">Q5H94_14840</name>
</gene>
<reference evidence="3" key="1">
    <citation type="submission" date="2023-07" db="EMBL/GenBank/DDBJ databases">
        <authorList>
            <person name="Kim M.K."/>
        </authorList>
    </citation>
    <scope>NUCLEOTIDE SEQUENCE</scope>
    <source>
        <strain evidence="3">CA1-15</strain>
    </source>
</reference>
<dbReference type="CDD" id="cd11035">
    <property type="entry name" value="P450cam-like"/>
    <property type="match status" value="1"/>
</dbReference>
<dbReference type="EMBL" id="JAUQSZ010000010">
    <property type="protein sequence ID" value="MDO7843608.1"/>
    <property type="molecule type" value="Genomic_DNA"/>
</dbReference>
<dbReference type="PROSITE" id="PS00086">
    <property type="entry name" value="CYTOCHROME_P450"/>
    <property type="match status" value="1"/>
</dbReference>
<evidence type="ECO:0000313" key="4">
    <source>
        <dbReference type="Proteomes" id="UP001176468"/>
    </source>
</evidence>
<dbReference type="InterPro" id="IPR002397">
    <property type="entry name" value="Cyt_P450_B"/>
</dbReference>
<protein>
    <submittedName>
        <fullName evidence="3">Cytochrome P450</fullName>
    </submittedName>
</protein>
<dbReference type="PANTHER" id="PTHR46696:SF6">
    <property type="entry name" value="P450, PUTATIVE (EUROFUNG)-RELATED"/>
    <property type="match status" value="1"/>
</dbReference>
<dbReference type="PRINTS" id="PR00385">
    <property type="entry name" value="P450"/>
</dbReference>
<dbReference type="Pfam" id="PF00067">
    <property type="entry name" value="p450"/>
    <property type="match status" value="1"/>
</dbReference>
<dbReference type="SUPFAM" id="SSF48264">
    <property type="entry name" value="Cytochrome P450"/>
    <property type="match status" value="1"/>
</dbReference>
<dbReference type="Gene3D" id="1.10.630.10">
    <property type="entry name" value="Cytochrome P450"/>
    <property type="match status" value="1"/>
</dbReference>
<evidence type="ECO:0000256" key="2">
    <source>
        <dbReference type="RuleBase" id="RU000461"/>
    </source>
</evidence>
<proteinExistence type="inferred from homology"/>
<dbReference type="PANTHER" id="PTHR46696">
    <property type="entry name" value="P450, PUTATIVE (EUROFUNG)-RELATED"/>
    <property type="match status" value="1"/>
</dbReference>
<keyword evidence="4" id="KW-1185">Reference proteome</keyword>
<organism evidence="3 4">
    <name type="scientific">Sphingomonas immobilis</name>
    <dbReference type="NCBI Taxonomy" id="3063997"/>
    <lineage>
        <taxon>Bacteria</taxon>
        <taxon>Pseudomonadati</taxon>
        <taxon>Pseudomonadota</taxon>
        <taxon>Alphaproteobacteria</taxon>
        <taxon>Sphingomonadales</taxon>
        <taxon>Sphingomonadaceae</taxon>
        <taxon>Sphingomonas</taxon>
    </lineage>
</organism>
<accession>A0ABT9A1A1</accession>
<dbReference type="PRINTS" id="PR00359">
    <property type="entry name" value="BP450"/>
</dbReference>
<keyword evidence="2" id="KW-0349">Heme</keyword>
<comment type="caution">
    <text evidence="3">The sequence shown here is derived from an EMBL/GenBank/DDBJ whole genome shotgun (WGS) entry which is preliminary data.</text>
</comment>
<name>A0ABT9A1A1_9SPHN</name>
<dbReference type="RefSeq" id="WP_304562063.1">
    <property type="nucleotide sequence ID" value="NZ_JAUQSZ010000010.1"/>
</dbReference>
<keyword evidence="2" id="KW-0503">Monooxygenase</keyword>
<keyword evidence="2" id="KW-0560">Oxidoreductase</keyword>
<evidence type="ECO:0000256" key="1">
    <source>
        <dbReference type="ARBA" id="ARBA00010617"/>
    </source>
</evidence>
<dbReference type="Proteomes" id="UP001176468">
    <property type="component" value="Unassembled WGS sequence"/>
</dbReference>
<dbReference type="InterPro" id="IPR036396">
    <property type="entry name" value="Cyt_P450_sf"/>
</dbReference>
<sequence length="412" mass="46025">MGNTATSPQWPAMGHIPDHVPAELIKPFSFAGEPEMSRCPFSATSRLHEGPRIFWNPANPQFGGSWVPTRAEDIRYVLNTPSLFSNKGEAGFSGLVGEQWDLIPLELDPPEHGKFRQLLNPLLAPPAVAKLTPGVTERAVRLIEAVRAKGGCEFMDAFGRAFPIGVFMQLMGLPEEHYDTFVTWEFELLHSGDMARRVAAAVAIRDFLRTLASERRANPTGDLTSFVVQAQIDGKDLSDDEVMGILYLLFAGGLDTVAASLGFFFRHLAENPEQQTFLRENPDRIDKSIEEMLRRFSVVTVHRMCKVDLEMAGVQMRAGDWITINDSLGSLDPAEFDEPMEVDLDRKNVRHLAFSFGPHFCMGSHLARRELSIALHEWLARVPTWRIRPGSPVQVHGGLFGVEHLELEWDAA</sequence>
<dbReference type="InterPro" id="IPR017972">
    <property type="entry name" value="Cyt_P450_CS"/>
</dbReference>
<keyword evidence="2" id="KW-0479">Metal-binding</keyword>
<keyword evidence="2" id="KW-0408">Iron</keyword>
<evidence type="ECO:0000313" key="3">
    <source>
        <dbReference type="EMBL" id="MDO7843608.1"/>
    </source>
</evidence>
<dbReference type="InterPro" id="IPR001128">
    <property type="entry name" value="Cyt_P450"/>
</dbReference>